<dbReference type="InterPro" id="IPR050345">
    <property type="entry name" value="Aliph_Amidase/BUP"/>
</dbReference>
<dbReference type="CDD" id="cd07197">
    <property type="entry name" value="nitrilase"/>
    <property type="match status" value="1"/>
</dbReference>
<sequence>MRLAAYQFAVCGKLEHNLEIVKKAVIQAAENRVDLIVFPECALTGYPPRDIAGSDSINVNGVSEAIQELQKLADELDIHIIVGTIDYDDSKYYNRAYLFSPNQVKRWYDKRAIYGWDEDNFAPGDENGLYEIDGIKTGVRICFEVRFPEYFRELYRANTDLDIVLFYDVADKENESRYQMIQGHLITRAVENVTPVLSVNAICPKQTAPTCFINASGAICAELEKNNEGMLVYDFEKQELNFGELGRKRYSDQLLGFTKF</sequence>
<gene>
    <name evidence="3" type="ORF">SAMN02910350_02414</name>
</gene>
<dbReference type="RefSeq" id="WP_090163685.1">
    <property type="nucleotide sequence ID" value="NZ_FMWK01000015.1"/>
</dbReference>
<evidence type="ECO:0000313" key="3">
    <source>
        <dbReference type="EMBL" id="SCZ80670.1"/>
    </source>
</evidence>
<dbReference type="PROSITE" id="PS50263">
    <property type="entry name" value="CN_HYDROLASE"/>
    <property type="match status" value="1"/>
</dbReference>
<reference evidence="3 4" key="1">
    <citation type="submission" date="2016-10" db="EMBL/GenBank/DDBJ databases">
        <authorList>
            <person name="de Groot N.N."/>
        </authorList>
    </citation>
    <scope>NUCLEOTIDE SEQUENCE [LARGE SCALE GENOMIC DNA]</scope>
    <source>
        <strain evidence="3 4">DSM 10317</strain>
    </source>
</reference>
<evidence type="ECO:0000256" key="1">
    <source>
        <dbReference type="ARBA" id="ARBA00022801"/>
    </source>
</evidence>
<dbReference type="PANTHER" id="PTHR43674">
    <property type="entry name" value="NITRILASE C965.09-RELATED"/>
    <property type="match status" value="1"/>
</dbReference>
<feature type="domain" description="CN hydrolase" evidence="2">
    <location>
        <begin position="1"/>
        <end position="237"/>
    </location>
</feature>
<evidence type="ECO:0000259" key="2">
    <source>
        <dbReference type="PROSITE" id="PS50263"/>
    </source>
</evidence>
<dbReference type="InterPro" id="IPR036526">
    <property type="entry name" value="C-N_Hydrolase_sf"/>
</dbReference>
<dbReference type="SUPFAM" id="SSF56317">
    <property type="entry name" value="Carbon-nitrogen hydrolase"/>
    <property type="match status" value="1"/>
</dbReference>
<name>A0A1G5S4A8_PSEXY</name>
<dbReference type="EMBL" id="FMWK01000015">
    <property type="protein sequence ID" value="SCZ80670.1"/>
    <property type="molecule type" value="Genomic_DNA"/>
</dbReference>
<dbReference type="InterPro" id="IPR003010">
    <property type="entry name" value="C-N_Hydrolase"/>
</dbReference>
<dbReference type="Pfam" id="PF00795">
    <property type="entry name" value="CN_hydrolase"/>
    <property type="match status" value="1"/>
</dbReference>
<dbReference type="Proteomes" id="UP000199428">
    <property type="component" value="Unassembled WGS sequence"/>
</dbReference>
<dbReference type="PANTHER" id="PTHR43674:SF16">
    <property type="entry name" value="CARBON-NITROGEN FAMILY, PUTATIVE (AFU_ORTHOLOGUE AFUA_5G02350)-RELATED"/>
    <property type="match status" value="1"/>
</dbReference>
<protein>
    <submittedName>
        <fullName evidence="3">Predicted amidohydrolase</fullName>
    </submittedName>
</protein>
<dbReference type="AlphaFoldDB" id="A0A1G5S4A8"/>
<proteinExistence type="predicted"/>
<evidence type="ECO:0000313" key="4">
    <source>
        <dbReference type="Proteomes" id="UP000199428"/>
    </source>
</evidence>
<accession>A0A1G5S4A8</accession>
<organism evidence="3 4">
    <name type="scientific">Pseudobutyrivibrio xylanivorans</name>
    <dbReference type="NCBI Taxonomy" id="185007"/>
    <lineage>
        <taxon>Bacteria</taxon>
        <taxon>Bacillati</taxon>
        <taxon>Bacillota</taxon>
        <taxon>Clostridia</taxon>
        <taxon>Lachnospirales</taxon>
        <taxon>Lachnospiraceae</taxon>
        <taxon>Pseudobutyrivibrio</taxon>
    </lineage>
</organism>
<dbReference type="Gene3D" id="3.60.110.10">
    <property type="entry name" value="Carbon-nitrogen hydrolase"/>
    <property type="match status" value="1"/>
</dbReference>
<dbReference type="GO" id="GO:0016811">
    <property type="term" value="F:hydrolase activity, acting on carbon-nitrogen (but not peptide) bonds, in linear amides"/>
    <property type="evidence" value="ECO:0007669"/>
    <property type="project" value="TreeGrafter"/>
</dbReference>
<keyword evidence="1 3" id="KW-0378">Hydrolase</keyword>